<sequence>MTAAYITKDNILVTEATVEAYKAIVLSVPFDKTVDQRKKTQYNCEIALFLQHIICSATVSKNTKKKARFKGNKKWTYSVPFPAELGKDKFPMIFKQSRDLGLERGLECLEQAKIIKIIQHSYGTHKCREFALSKSVLKALFPGKRKDYLKRTDRYTYLTNIFDKCEKPETLYKLMLKSSYNVKPPKHKTSKRAITNPHFRHRIAGVYQQLEALPINLDKLQAYCNDHPTAKNKSFYFNFISHLMDVGVKIISKTPLIIEYRQAYKTAKVGSRSFEIGTGFQYLPSKMKWACLANGYNYDIKSCQLAILEQEFKKYGISTDSLSVLETDFIKDTLGVDDALVKTIRYGTIFNAGIVNFSPKGNMVKKLKKLYSDDYVSEMLKHWELETKELCDSLNLLLDEYLKTGKKNGYGLCVTNAVGHPFNTTWRKLHSGEWKKWTKDSKKMKRKLLAHMIQGLESRAVYDYVRSHHGVCALEHDGFVSLHELSDCDWKHPYLEIVLKN</sequence>
<reference evidence="1 2" key="1">
    <citation type="submission" date="2018-06" db="EMBL/GenBank/DDBJ databases">
        <authorList>
            <consortium name="Pathogen Informatics"/>
            <person name="Doyle S."/>
        </authorList>
    </citation>
    <scope>NUCLEOTIDE SEQUENCE [LARGE SCALE GENOMIC DNA]</scope>
    <source>
        <strain evidence="1 2">NCTC11801</strain>
    </source>
</reference>
<gene>
    <name evidence="1" type="ORF">NCTC11801_01104</name>
</gene>
<dbReference type="AlphaFoldDB" id="A0A379FN56"/>
<dbReference type="Proteomes" id="UP000254208">
    <property type="component" value="Unassembled WGS sequence"/>
</dbReference>
<evidence type="ECO:0000313" key="2">
    <source>
        <dbReference type="Proteomes" id="UP000254208"/>
    </source>
</evidence>
<organism evidence="1 2">
    <name type="scientific">Providencia rettgeri</name>
    <dbReference type="NCBI Taxonomy" id="587"/>
    <lineage>
        <taxon>Bacteria</taxon>
        <taxon>Pseudomonadati</taxon>
        <taxon>Pseudomonadota</taxon>
        <taxon>Gammaproteobacteria</taxon>
        <taxon>Enterobacterales</taxon>
        <taxon>Morganellaceae</taxon>
        <taxon>Providencia</taxon>
    </lineage>
</organism>
<dbReference type="GeneID" id="93672145"/>
<accession>A0A379FN56</accession>
<name>A0A379FN56_PRORE</name>
<dbReference type="RefSeq" id="WP_115166754.1">
    <property type="nucleotide sequence ID" value="NZ_CP077317.1"/>
</dbReference>
<proteinExistence type="predicted"/>
<dbReference type="EMBL" id="UGTZ01000001">
    <property type="protein sequence ID" value="SUC30179.1"/>
    <property type="molecule type" value="Genomic_DNA"/>
</dbReference>
<protein>
    <submittedName>
        <fullName evidence="1">Uncharacterized protein</fullName>
    </submittedName>
</protein>
<evidence type="ECO:0000313" key="1">
    <source>
        <dbReference type="EMBL" id="SUC30179.1"/>
    </source>
</evidence>